<name>A0A6A5H1I4_CAERE</name>
<dbReference type="PROSITE" id="PS50405">
    <property type="entry name" value="GST_CTER"/>
    <property type="match status" value="1"/>
</dbReference>
<reference evidence="10 11" key="1">
    <citation type="submission" date="2019-12" db="EMBL/GenBank/DDBJ databases">
        <title>Chromosome-level assembly of the Caenorhabditis remanei genome.</title>
        <authorList>
            <person name="Teterina A.A."/>
            <person name="Willis J.H."/>
            <person name="Phillips P.C."/>
        </authorList>
    </citation>
    <scope>NUCLEOTIDE SEQUENCE [LARGE SCALE GENOMIC DNA]</scope>
    <source>
        <strain evidence="10 11">PX506</strain>
        <tissue evidence="10">Whole organism</tissue>
    </source>
</reference>
<dbReference type="Proteomes" id="UP000483820">
    <property type="component" value="Chromosome III"/>
</dbReference>
<evidence type="ECO:0000313" key="10">
    <source>
        <dbReference type="EMBL" id="KAF1760881.1"/>
    </source>
</evidence>
<evidence type="ECO:0000256" key="5">
    <source>
        <dbReference type="ARBA" id="ARBA00022927"/>
    </source>
</evidence>
<dbReference type="GO" id="GO:0007005">
    <property type="term" value="P:mitochondrion organization"/>
    <property type="evidence" value="ECO:0007669"/>
    <property type="project" value="TreeGrafter"/>
</dbReference>
<dbReference type="InterPro" id="IPR033468">
    <property type="entry name" value="Metaxin_GST"/>
</dbReference>
<dbReference type="KEGG" id="crq:GCK72_009132"/>
<dbReference type="EMBL" id="WUAV01000003">
    <property type="protein sequence ID" value="KAF1760881.1"/>
    <property type="molecule type" value="Genomic_DNA"/>
</dbReference>
<comment type="similarity">
    <text evidence="2">Belongs to the metaxin family.</text>
</comment>
<keyword evidence="5" id="KW-0653">Protein transport</keyword>
<comment type="subcellular location">
    <subcellularLocation>
        <location evidence="1">Mitochondrion outer membrane</location>
    </subcellularLocation>
</comment>
<dbReference type="PANTHER" id="PTHR12289:SF38">
    <property type="entry name" value="METAXIN-2"/>
    <property type="match status" value="1"/>
</dbReference>
<dbReference type="GO" id="GO:0015031">
    <property type="term" value="P:protein transport"/>
    <property type="evidence" value="ECO:0007669"/>
    <property type="project" value="UniProtKB-KW"/>
</dbReference>
<evidence type="ECO:0000256" key="6">
    <source>
        <dbReference type="ARBA" id="ARBA00023128"/>
    </source>
</evidence>
<dbReference type="Pfam" id="PF17171">
    <property type="entry name" value="GST_C_6"/>
    <property type="match status" value="1"/>
</dbReference>
<organism evidence="10 11">
    <name type="scientific">Caenorhabditis remanei</name>
    <name type="common">Caenorhabditis vulgaris</name>
    <dbReference type="NCBI Taxonomy" id="31234"/>
    <lineage>
        <taxon>Eukaryota</taxon>
        <taxon>Metazoa</taxon>
        <taxon>Ecdysozoa</taxon>
        <taxon>Nematoda</taxon>
        <taxon>Chromadorea</taxon>
        <taxon>Rhabditida</taxon>
        <taxon>Rhabditina</taxon>
        <taxon>Rhabditomorpha</taxon>
        <taxon>Rhabditoidea</taxon>
        <taxon>Rhabditidae</taxon>
        <taxon>Peloderinae</taxon>
        <taxon>Caenorhabditis</taxon>
    </lineage>
</organism>
<keyword evidence="7" id="KW-0472">Membrane</keyword>
<dbReference type="InterPro" id="IPR019564">
    <property type="entry name" value="Sam37/metaxin_N"/>
</dbReference>
<feature type="chain" id="PRO_5025486183" description="GST C-terminal domain-containing protein" evidence="8">
    <location>
        <begin position="21"/>
        <end position="281"/>
    </location>
</feature>
<evidence type="ECO:0000256" key="8">
    <source>
        <dbReference type="SAM" id="SignalP"/>
    </source>
</evidence>
<keyword evidence="3" id="KW-0813">Transport</keyword>
<gene>
    <name evidence="10" type="ORF">GCK72_009132</name>
</gene>
<sequence>MNILALFIFCLLVITSPILADDTRGTRCTSDEQCRKVAICVAGWCIIEQGINRHDDQALMYDFADCLAVQTFLRMTSLPFNVRQRPNVDFISPDGVIPLLKINKTLITGFNAIVDFVHKKGVTLTSHLSETQVADMRANISMIEHLLTTVEMFVLWKHDETYDKVTKLRYGSVYHWPLSSVLPFLKRRKVLEELADKDWDAKTMDEVGEQADKVFRALSAQLGTQKYLTGDLPTEADALLFGHMYTLITVRLPLTNITNILKKYSNLIEFTKRVEQQYFKQ</sequence>
<comment type="caution">
    <text evidence="10">The sequence shown here is derived from an EMBL/GenBank/DDBJ whole genome shotgun (WGS) entry which is preliminary data.</text>
</comment>
<dbReference type="SUPFAM" id="SSF47616">
    <property type="entry name" value="GST C-terminal domain-like"/>
    <property type="match status" value="1"/>
</dbReference>
<keyword evidence="6" id="KW-0496">Mitochondrion</keyword>
<evidence type="ECO:0000256" key="2">
    <source>
        <dbReference type="ARBA" id="ARBA00009170"/>
    </source>
</evidence>
<keyword evidence="4" id="KW-1000">Mitochondrion outer membrane</keyword>
<feature type="domain" description="GST C-terminal" evidence="9">
    <location>
        <begin position="127"/>
        <end position="281"/>
    </location>
</feature>
<dbReference type="CTD" id="9818329"/>
<proteinExistence type="inferred from homology"/>
<dbReference type="InterPro" id="IPR036282">
    <property type="entry name" value="Glutathione-S-Trfase_C_sf"/>
</dbReference>
<dbReference type="InterPro" id="IPR010987">
    <property type="entry name" value="Glutathione-S-Trfase_C-like"/>
</dbReference>
<dbReference type="PANTHER" id="PTHR12289">
    <property type="entry name" value="METAXIN RELATED"/>
    <property type="match status" value="1"/>
</dbReference>
<evidence type="ECO:0000256" key="3">
    <source>
        <dbReference type="ARBA" id="ARBA00022448"/>
    </source>
</evidence>
<dbReference type="InterPro" id="IPR050931">
    <property type="entry name" value="Mito_Protein_Transport_Metaxin"/>
</dbReference>
<evidence type="ECO:0000256" key="4">
    <source>
        <dbReference type="ARBA" id="ARBA00022787"/>
    </source>
</evidence>
<feature type="signal peptide" evidence="8">
    <location>
        <begin position="1"/>
        <end position="20"/>
    </location>
</feature>
<accession>A0A6A5H1I4</accession>
<keyword evidence="8" id="KW-0732">Signal</keyword>
<dbReference type="GeneID" id="9818329"/>
<evidence type="ECO:0000256" key="7">
    <source>
        <dbReference type="ARBA" id="ARBA00023136"/>
    </source>
</evidence>
<evidence type="ECO:0000259" key="9">
    <source>
        <dbReference type="PROSITE" id="PS50405"/>
    </source>
</evidence>
<dbReference type="Gene3D" id="1.20.1050.10">
    <property type="match status" value="1"/>
</dbReference>
<evidence type="ECO:0000313" key="11">
    <source>
        <dbReference type="Proteomes" id="UP000483820"/>
    </source>
</evidence>
<dbReference type="Pfam" id="PF10568">
    <property type="entry name" value="Tom37"/>
    <property type="match status" value="1"/>
</dbReference>
<dbReference type="AlphaFoldDB" id="A0A6A5H1I4"/>
<dbReference type="RefSeq" id="XP_053586809.1">
    <property type="nucleotide sequence ID" value="XM_053727232.1"/>
</dbReference>
<protein>
    <recommendedName>
        <fullName evidence="9">GST C-terminal domain-containing protein</fullName>
    </recommendedName>
</protein>
<evidence type="ECO:0000256" key="1">
    <source>
        <dbReference type="ARBA" id="ARBA00004294"/>
    </source>
</evidence>
<dbReference type="GO" id="GO:0001401">
    <property type="term" value="C:SAM complex"/>
    <property type="evidence" value="ECO:0007669"/>
    <property type="project" value="InterPro"/>
</dbReference>